<evidence type="ECO:0000256" key="12">
    <source>
        <dbReference type="ARBA" id="ARBA00047899"/>
    </source>
</evidence>
<evidence type="ECO:0000256" key="7">
    <source>
        <dbReference type="ARBA" id="ARBA00022679"/>
    </source>
</evidence>
<keyword evidence="6" id="KW-0723">Serine/threonine-protein kinase</keyword>
<dbReference type="InterPro" id="IPR008271">
    <property type="entry name" value="Ser/Thr_kinase_AS"/>
</dbReference>
<keyword evidence="11" id="KW-0175">Coiled coil</keyword>
<dbReference type="FunFam" id="1.10.510.10:FF:000006">
    <property type="entry name" value="Serine/threonine-protein kinase WNK1 isoform 2"/>
    <property type="match status" value="1"/>
</dbReference>
<feature type="compositionally biased region" description="Basic residues" evidence="15">
    <location>
        <begin position="1173"/>
        <end position="1182"/>
    </location>
</feature>
<feature type="compositionally biased region" description="Basic and acidic residues" evidence="15">
    <location>
        <begin position="145"/>
        <end position="156"/>
    </location>
</feature>
<feature type="region of interest" description="Disordered" evidence="15">
    <location>
        <begin position="1962"/>
        <end position="2009"/>
    </location>
</feature>
<dbReference type="GO" id="GO:0005524">
    <property type="term" value="F:ATP binding"/>
    <property type="evidence" value="ECO:0007669"/>
    <property type="project" value="UniProtKB-KW"/>
</dbReference>
<feature type="compositionally biased region" description="Polar residues" evidence="15">
    <location>
        <begin position="2051"/>
        <end position="2065"/>
    </location>
</feature>
<comment type="similarity">
    <text evidence="14">Belongs to the protein kinase superfamily. Ser/Thr protein kinase family. WNK subfamily.</text>
</comment>
<evidence type="ECO:0000313" key="17">
    <source>
        <dbReference type="EMBL" id="JAB55698.1"/>
    </source>
</evidence>
<feature type="compositionally biased region" description="Polar residues" evidence="15">
    <location>
        <begin position="1857"/>
        <end position="1906"/>
    </location>
</feature>
<dbReference type="InterPro" id="IPR000719">
    <property type="entry name" value="Prot_kinase_dom"/>
</dbReference>
<dbReference type="GO" id="GO:0140693">
    <property type="term" value="F:molecular condensate scaffold activity"/>
    <property type="evidence" value="ECO:0007669"/>
    <property type="project" value="UniProtKB-ARBA"/>
</dbReference>
<dbReference type="InterPro" id="IPR011009">
    <property type="entry name" value="Kinase-like_dom_sf"/>
</dbReference>
<comment type="catalytic activity">
    <reaction evidence="13">
        <text>L-seryl-[protein] + ATP = O-phospho-L-seryl-[protein] + ADP + H(+)</text>
        <dbReference type="Rhea" id="RHEA:17989"/>
        <dbReference type="Rhea" id="RHEA-COMP:9863"/>
        <dbReference type="Rhea" id="RHEA-COMP:11604"/>
        <dbReference type="ChEBI" id="CHEBI:15378"/>
        <dbReference type="ChEBI" id="CHEBI:29999"/>
        <dbReference type="ChEBI" id="CHEBI:30616"/>
        <dbReference type="ChEBI" id="CHEBI:83421"/>
        <dbReference type="ChEBI" id="CHEBI:456216"/>
        <dbReference type="EC" id="2.7.11.1"/>
    </reaction>
</comment>
<feature type="region of interest" description="Disordered" evidence="15">
    <location>
        <begin position="2025"/>
        <end position="2074"/>
    </location>
</feature>
<dbReference type="EMBL" id="GANO01004173">
    <property type="protein sequence ID" value="JAB55698.1"/>
    <property type="molecule type" value="mRNA"/>
</dbReference>
<reference evidence="17" key="1">
    <citation type="journal article" date="2014" name="Insect Biochem. Mol. Biol.">
        <title>An insight into the sialome of the frog biting fly, Corethrella appendiculata.</title>
        <authorList>
            <person name="Ribeiro J.M.C."/>
            <person name="Chagas A.C."/>
            <person name="Pham V.M."/>
            <person name="Lounibos L.P."/>
            <person name="Calvo E."/>
        </authorList>
    </citation>
    <scope>NUCLEOTIDE SEQUENCE</scope>
    <source>
        <tissue evidence="17">Salivary glands</tissue>
    </source>
</reference>
<dbReference type="GO" id="GO:0006884">
    <property type="term" value="P:cell volume homeostasis"/>
    <property type="evidence" value="ECO:0007669"/>
    <property type="project" value="UniProtKB-ARBA"/>
</dbReference>
<dbReference type="GO" id="GO:0140694">
    <property type="term" value="P:membraneless organelle assembly"/>
    <property type="evidence" value="ECO:0007669"/>
    <property type="project" value="UniProtKB-ARBA"/>
</dbReference>
<feature type="non-terminal residue" evidence="17">
    <location>
        <position position="1"/>
    </location>
</feature>
<dbReference type="InterPro" id="IPR056865">
    <property type="entry name" value="CCTL2_WNK"/>
</dbReference>
<feature type="compositionally biased region" description="Low complexity" evidence="15">
    <location>
        <begin position="2192"/>
        <end position="2204"/>
    </location>
</feature>
<evidence type="ECO:0000256" key="1">
    <source>
        <dbReference type="ARBA" id="ARBA00001946"/>
    </source>
</evidence>
<feature type="compositionally biased region" description="Polar residues" evidence="15">
    <location>
        <begin position="1"/>
        <end position="14"/>
    </location>
</feature>
<organism evidence="17">
    <name type="scientific">Corethrella appendiculata</name>
    <dbReference type="NCBI Taxonomy" id="1370023"/>
    <lineage>
        <taxon>Eukaryota</taxon>
        <taxon>Metazoa</taxon>
        <taxon>Ecdysozoa</taxon>
        <taxon>Arthropoda</taxon>
        <taxon>Hexapoda</taxon>
        <taxon>Insecta</taxon>
        <taxon>Pterygota</taxon>
        <taxon>Neoptera</taxon>
        <taxon>Endopterygota</taxon>
        <taxon>Diptera</taxon>
        <taxon>Nematocera</taxon>
        <taxon>Culicoidea</taxon>
        <taxon>Chaoboridae</taxon>
        <taxon>Corethrella</taxon>
    </lineage>
</organism>
<feature type="compositionally biased region" description="Polar residues" evidence="15">
    <location>
        <begin position="1797"/>
        <end position="1812"/>
    </location>
</feature>
<feature type="compositionally biased region" description="Polar residues" evidence="15">
    <location>
        <begin position="126"/>
        <end position="140"/>
    </location>
</feature>
<dbReference type="Pfam" id="PF12202">
    <property type="entry name" value="OSR1_C"/>
    <property type="match status" value="1"/>
</dbReference>
<evidence type="ECO:0000256" key="5">
    <source>
        <dbReference type="ARBA" id="ARBA00022490"/>
    </source>
</evidence>
<comment type="subcellular location">
    <subcellularLocation>
        <location evidence="2">Cytoplasm</location>
    </subcellularLocation>
</comment>
<dbReference type="GO" id="GO:0004674">
    <property type="term" value="F:protein serine/threonine kinase activity"/>
    <property type="evidence" value="ECO:0007669"/>
    <property type="project" value="UniProtKB-KW"/>
</dbReference>
<evidence type="ECO:0000259" key="16">
    <source>
        <dbReference type="PROSITE" id="PS50011"/>
    </source>
</evidence>
<feature type="region of interest" description="Disordered" evidence="15">
    <location>
        <begin position="1795"/>
        <end position="1814"/>
    </location>
</feature>
<feature type="region of interest" description="Disordered" evidence="15">
    <location>
        <begin position="2348"/>
        <end position="2367"/>
    </location>
</feature>
<feature type="compositionally biased region" description="Polar residues" evidence="15">
    <location>
        <begin position="1984"/>
        <end position="2009"/>
    </location>
</feature>
<dbReference type="InterPro" id="IPR024678">
    <property type="entry name" value="Kinase_OSR1/WNK_CCT"/>
</dbReference>
<dbReference type="PROSITE" id="PS00108">
    <property type="entry name" value="PROTEIN_KINASE_ST"/>
    <property type="match status" value="1"/>
</dbReference>
<dbReference type="FunFam" id="3.30.200.20:FF:001054">
    <property type="entry name" value="Serine/threonine-protein kinase WNK1"/>
    <property type="match status" value="1"/>
</dbReference>
<evidence type="ECO:0000256" key="10">
    <source>
        <dbReference type="ARBA" id="ARBA00022840"/>
    </source>
</evidence>
<dbReference type="PANTHER" id="PTHR13902">
    <property type="entry name" value="SERINE/THREONINE-PROTEIN KINASE WNK WITH NO LYSINE -RELATED"/>
    <property type="match status" value="1"/>
</dbReference>
<comment type="catalytic activity">
    <reaction evidence="12">
        <text>L-threonyl-[protein] + ATP = O-phospho-L-threonyl-[protein] + ADP + H(+)</text>
        <dbReference type="Rhea" id="RHEA:46608"/>
        <dbReference type="Rhea" id="RHEA-COMP:11060"/>
        <dbReference type="Rhea" id="RHEA-COMP:11605"/>
        <dbReference type="ChEBI" id="CHEBI:15378"/>
        <dbReference type="ChEBI" id="CHEBI:30013"/>
        <dbReference type="ChEBI" id="CHEBI:30616"/>
        <dbReference type="ChEBI" id="CHEBI:61977"/>
        <dbReference type="ChEBI" id="CHEBI:456216"/>
        <dbReference type="EC" id="2.7.11.1"/>
    </reaction>
</comment>
<keyword evidence="5" id="KW-0963">Cytoplasm</keyword>
<evidence type="ECO:0000256" key="14">
    <source>
        <dbReference type="ARBA" id="ARBA00061662"/>
    </source>
</evidence>
<feature type="region of interest" description="Disordered" evidence="15">
    <location>
        <begin position="1267"/>
        <end position="1294"/>
    </location>
</feature>
<evidence type="ECO:0000256" key="2">
    <source>
        <dbReference type="ARBA" id="ARBA00004496"/>
    </source>
</evidence>
<evidence type="ECO:0000256" key="11">
    <source>
        <dbReference type="ARBA" id="ARBA00023054"/>
    </source>
</evidence>
<dbReference type="SUPFAM" id="SSF56112">
    <property type="entry name" value="Protein kinase-like (PK-like)"/>
    <property type="match status" value="1"/>
</dbReference>
<dbReference type="Gene3D" id="1.10.510.10">
    <property type="entry name" value="Transferase(Phosphotransferase) domain 1"/>
    <property type="match status" value="1"/>
</dbReference>
<dbReference type="PROSITE" id="PS50011">
    <property type="entry name" value="PROTEIN_KINASE_DOM"/>
    <property type="match status" value="1"/>
</dbReference>
<feature type="compositionally biased region" description="Low complexity" evidence="15">
    <location>
        <begin position="202"/>
        <end position="220"/>
    </location>
</feature>
<keyword evidence="4" id="KW-0217">Developmental protein</keyword>
<dbReference type="SMART" id="SM00220">
    <property type="entry name" value="S_TKc"/>
    <property type="match status" value="1"/>
</dbReference>
<evidence type="ECO:0000256" key="4">
    <source>
        <dbReference type="ARBA" id="ARBA00022473"/>
    </source>
</evidence>
<name>W4VRB0_9DIPT</name>
<protein>
    <recommendedName>
        <fullName evidence="3">non-specific serine/threonine protein kinase</fullName>
        <ecNumber evidence="3">2.7.11.1</ecNumber>
    </recommendedName>
</protein>
<keyword evidence="7" id="KW-0808">Transferase</keyword>
<feature type="compositionally biased region" description="Low complexity" evidence="15">
    <location>
        <begin position="2036"/>
        <end position="2050"/>
    </location>
</feature>
<feature type="region of interest" description="Disordered" evidence="15">
    <location>
        <begin position="871"/>
        <end position="1056"/>
    </location>
</feature>
<evidence type="ECO:0000256" key="9">
    <source>
        <dbReference type="ARBA" id="ARBA00022777"/>
    </source>
</evidence>
<feature type="compositionally biased region" description="Low complexity" evidence="15">
    <location>
        <begin position="1077"/>
        <end position="1099"/>
    </location>
</feature>
<feature type="region of interest" description="Disordered" evidence="15">
    <location>
        <begin position="1"/>
        <end position="94"/>
    </location>
</feature>
<feature type="compositionally biased region" description="Polar residues" evidence="15">
    <location>
        <begin position="1162"/>
        <end position="1172"/>
    </location>
</feature>
<feature type="compositionally biased region" description="Low complexity" evidence="15">
    <location>
        <begin position="161"/>
        <end position="189"/>
    </location>
</feature>
<feature type="compositionally biased region" description="Low complexity" evidence="15">
    <location>
        <begin position="20"/>
        <end position="29"/>
    </location>
</feature>
<keyword evidence="10" id="KW-0067">ATP-binding</keyword>
<evidence type="ECO:0000256" key="6">
    <source>
        <dbReference type="ARBA" id="ARBA00022527"/>
    </source>
</evidence>
<feature type="compositionally biased region" description="Low complexity" evidence="15">
    <location>
        <begin position="1962"/>
        <end position="1983"/>
    </location>
</feature>
<feature type="domain" description="Protein kinase" evidence="16">
    <location>
        <begin position="349"/>
        <end position="608"/>
    </location>
</feature>
<feature type="region of interest" description="Disordered" evidence="15">
    <location>
        <begin position="2176"/>
        <end position="2204"/>
    </location>
</feature>
<dbReference type="Pfam" id="PF00069">
    <property type="entry name" value="Pkinase"/>
    <property type="match status" value="1"/>
</dbReference>
<dbReference type="CDD" id="cd13983">
    <property type="entry name" value="STKc_WNK"/>
    <property type="match status" value="1"/>
</dbReference>
<feature type="compositionally biased region" description="Low complexity" evidence="15">
    <location>
        <begin position="1834"/>
        <end position="1856"/>
    </location>
</feature>
<dbReference type="InterPro" id="IPR050588">
    <property type="entry name" value="WNK_Ser-Thr_kinase"/>
</dbReference>
<dbReference type="GO" id="GO:0071474">
    <property type="term" value="P:cellular hyperosmotic response"/>
    <property type="evidence" value="ECO:0007669"/>
    <property type="project" value="UniProtKB-ARBA"/>
</dbReference>
<feature type="region of interest" description="Disordered" evidence="15">
    <location>
        <begin position="1834"/>
        <end position="1928"/>
    </location>
</feature>
<feature type="compositionally biased region" description="Polar residues" evidence="15">
    <location>
        <begin position="1914"/>
        <end position="1928"/>
    </location>
</feature>
<evidence type="ECO:0000256" key="8">
    <source>
        <dbReference type="ARBA" id="ARBA00022741"/>
    </source>
</evidence>
<keyword evidence="8" id="KW-0547">Nucleotide-binding</keyword>
<comment type="cofactor">
    <cofactor evidence="1">
        <name>Mg(2+)</name>
        <dbReference type="ChEBI" id="CHEBI:18420"/>
    </cofactor>
</comment>
<accession>W4VRB0</accession>
<evidence type="ECO:0000256" key="15">
    <source>
        <dbReference type="SAM" id="MobiDB-lite"/>
    </source>
</evidence>
<evidence type="ECO:0000256" key="13">
    <source>
        <dbReference type="ARBA" id="ARBA00048679"/>
    </source>
</evidence>
<keyword evidence="9" id="KW-0418">Kinase</keyword>
<dbReference type="Gene3D" id="3.30.200.20">
    <property type="entry name" value="Phosphorylase Kinase, domain 1"/>
    <property type="match status" value="1"/>
</dbReference>
<feature type="region of interest" description="Disordered" evidence="15">
    <location>
        <begin position="1077"/>
        <end position="1111"/>
    </location>
</feature>
<dbReference type="GO" id="GO:0005737">
    <property type="term" value="C:cytoplasm"/>
    <property type="evidence" value="ECO:0007669"/>
    <property type="project" value="UniProtKB-SubCell"/>
</dbReference>
<proteinExistence type="evidence at transcript level"/>
<feature type="region of interest" description="Disordered" evidence="15">
    <location>
        <begin position="117"/>
        <end position="220"/>
    </location>
</feature>
<feature type="region of interest" description="Disordered" evidence="15">
    <location>
        <begin position="1150"/>
        <end position="1190"/>
    </location>
</feature>
<evidence type="ECO:0000256" key="3">
    <source>
        <dbReference type="ARBA" id="ARBA00012513"/>
    </source>
</evidence>
<dbReference type="Pfam" id="PF24889">
    <property type="entry name" value="CCTL2_WNK"/>
    <property type="match status" value="1"/>
</dbReference>
<dbReference type="Gene3D" id="3.10.20.90">
    <property type="entry name" value="Phosphatidylinositol 3-kinase Catalytic Subunit, Chain A, domain 1"/>
    <property type="match status" value="2"/>
</dbReference>
<feature type="compositionally biased region" description="Low complexity" evidence="15">
    <location>
        <begin position="36"/>
        <end position="83"/>
    </location>
</feature>
<dbReference type="EC" id="2.7.11.1" evidence="3"/>
<sequence>RSNSVQATPPVNSQEHPHPRNISNNNNNNRLRRLRSASQSQSSTAHLNNINNNSHTSSSSSTTSLNSSVTTTTTTSSSSTTNTPIRHNRNISRNSLTATLNNTGGFISRFFETATTGTTTPATGGSKSNSNQNSPRVSISNHHRKNDEKMEDKLQHINEISGSPSTSSSTSIKQQLQKKQQQHQTEKQTPNIDINNKDKELPSTTTGNSTNQSSSTPTKKQLLSNDLEQQLNNNNNNNENSKIEIYVGKLSNNRFIRKSLENSSYVTYTKINFETDTVETEYPRNLDDNVEILSREAENLELKFKPSEEKLVQYGPIFDLEKFEEQRKQQKKDDDEDEAVAISPCNRFLKYDKEVGRGSFKTVFRGLDTQTGVAVAWCELLDKKVNRVERARFREEAEMLKKLQHPNIVRFYNYWETTGANKKKNIVLITELMLSGTLKSYLRRFKKINPKVLKSWCRQILKGLHFLHSRSPPIIHRDLKCDNIFITGTTGSVKIGDLGLATLKNRSFAKSVIGTPEFMAPEMYEEHYDEAVDVYAFGMCMLEMATSEYPYNECNTPAQIYKKVTSGIKPQSLDKVENPEVREIIERCIHDKKEGRPTCKDLLNSEFFSEDIGVRLEPISKENFISNLECDVMEFRLRIMDPKKRVNKHKENEAIQFDFNIKLDVADDIANEMFKSGILMEDDSKTVAKILKVQVQQLLKERDEKITQAHLIKEKEQLQMTALMNQQIQNQQQQQLVDNCSQEMELQVPQQQQIVTNLPNAVMSQPTQQQQQQFYQPQPQSMPPTMQQQQQMPQQQIIYQQQITDHQIQQQMNIQNYQQSQFIPQMHPVQQQIIDQQHQMMNQTPPNQQNIQLQQQYQQMQQQIQHQQMQQMMNQMHMQQQQQQQQQQYMSPIQHQTPTNQMQIQHQNQPNQIPIQQQPQQQQMPIPQQIPMQMQQQQIPIQHQSQPNQIPMQQIQQQQQQPQQQQQISIQQIQQSQPNQIPMQHQIPIQQSQQQIPIQTIQHQQIPMQQPTQQQFVNQLPPQQQQHPPNMPQQQQYVQQAAPMQGQSLQGQSLTQHQMPIPQHIIDQMQLHQSLQHQQQIIQQQKPVEFPQQQVQAQPQPQPQPQTQPQIQQNIPMQQIAPSTPQPVQSHPIQPQTQPIIENHQQPETPINKQETTDENKQTPQAPQSQTKQRLKNSRRGNKSTERNPKLYVLSVQNESIVECEMENKPKTITFKFDMHDVNPVEVAKDLVSKDLLSEAQSTVFIEMVRDILKQLKLNPTQLPVASQSLRRNAEKRDETSTTSSNPNLSKMFDPTIYSMQPLVTTAVSTTSSSSSSPLNDDVKQQIVGGASSSSSTTTTTTSDASMIKTELKDIVTIGDAGNVEIKTVTNVIMDDGSQSDETISRKTSADCTSFENTPDNTITAGTVAGVINTLVEQTTVATATVSETLNDVASTTTTTTVNQMKSDSCIITVPLAISSENNNLNLNSNSNNNINIDNNAISSQSNSMQIINNANSNYSDIVESSISAAVATAAAVSVPAAAAAVAAAPQTPTQQVKERKMSRFSVTPVVLSTPSVATPTAVVPPTNISDEIVKKLQPNEDVKIVNELDQQKQMQPVETYYQQQTVPTQPVNIDQQQQQFQQQQIPPSNNVILQQPQQQTLIDPFYQVQQQPQPQQIIQPPMQPTETYYTPEQQQFILQQNQNLIQQNYIQQQPQQQQILQQPIDNFNQMQQAPNMENYIQQQQQSYFQPNQMLDNQMQQQMMQNQQQFVPIDQNAMNTFMVEQQYLQQQYQQQQIYQQQLQMQQQQLLQQTQQQPTSLTSDQTSRDSQANRMPETLEELKLQLENITHAHVSTKTVSSSTTLSTSSASATTITSPLPQSTTVAQQQIPAQSFNNEQNAQADSSSAMEVDNSVTTSLSEQITTTNTDKHDENTTGTPIPTSSQDISLLSSRRTSADLNLEMNVLQQQQQLQQQIQSQQQQQQIPAQNLGTSSSTGAVTGSNSDAGTPNNLKSDKLSQQNSLDKVDSTGQNSLAELQHKLAQLTSSQHDGASGHFQSQQISQLQHEQNSQTPSQAQHQSTVSSPSVEIAEPKFSQTDKPIVRKVSRFEVRKVNEAASKADEKPKILNLTDSQQQQQQFSNAVKNILSPTAGGGGGGEIVNLVGQLNVQGTILTDPNVGGIDGNTLIPKSPSIELNSMNFKTISPPPSPQPQHPQAAPQQQQQQPFVSNLTPALVTAAAATLTPIIAKPVFVEQPQQPLFEQTSNIVNNAGDSDISQNLIAAQNKLKTMSLLPSSRQQLQLLLQRQHIEQEELKLRHLLELEKFISQQQSELPQPPAAITQIQSQQPQQQLQQQISLDINSPNVISTSQFGITGGGLPPDINSEAELK</sequence>